<comment type="caution">
    <text evidence="4">The sequence shown here is derived from an EMBL/GenBank/DDBJ whole genome shotgun (WGS) entry which is preliminary data.</text>
</comment>
<dbReference type="Pfam" id="PF12710">
    <property type="entry name" value="HAD"/>
    <property type="match status" value="1"/>
</dbReference>
<evidence type="ECO:0000313" key="4">
    <source>
        <dbReference type="EMBL" id="TKD13110.1"/>
    </source>
</evidence>
<keyword evidence="3" id="KW-0460">Magnesium</keyword>
<dbReference type="InterPro" id="IPR050582">
    <property type="entry name" value="HAD-like_SerB"/>
</dbReference>
<dbReference type="InterPro" id="IPR023214">
    <property type="entry name" value="HAD_sf"/>
</dbReference>
<protein>
    <submittedName>
        <fullName evidence="4">HAD-IB family hydrolase</fullName>
    </submittedName>
</protein>
<organism evidence="4 5">
    <name type="scientific">Polyangium fumosum</name>
    <dbReference type="NCBI Taxonomy" id="889272"/>
    <lineage>
        <taxon>Bacteria</taxon>
        <taxon>Pseudomonadati</taxon>
        <taxon>Myxococcota</taxon>
        <taxon>Polyangia</taxon>
        <taxon>Polyangiales</taxon>
        <taxon>Polyangiaceae</taxon>
        <taxon>Polyangium</taxon>
    </lineage>
</organism>
<accession>A0A4U1JLV5</accession>
<evidence type="ECO:0000313" key="5">
    <source>
        <dbReference type="Proteomes" id="UP000309215"/>
    </source>
</evidence>
<keyword evidence="1" id="KW-0479">Metal-binding</keyword>
<gene>
    <name evidence="4" type="ORF">E8A74_00715</name>
</gene>
<keyword evidence="5" id="KW-1185">Reference proteome</keyword>
<dbReference type="SUPFAM" id="SSF56784">
    <property type="entry name" value="HAD-like"/>
    <property type="match status" value="1"/>
</dbReference>
<dbReference type="NCBIfam" id="TIGR01488">
    <property type="entry name" value="HAD-SF-IB"/>
    <property type="match status" value="1"/>
</dbReference>
<dbReference type="PANTHER" id="PTHR43344">
    <property type="entry name" value="PHOSPHOSERINE PHOSPHATASE"/>
    <property type="match status" value="1"/>
</dbReference>
<dbReference type="PANTHER" id="PTHR43344:SF13">
    <property type="entry name" value="PHOSPHATASE RV3661-RELATED"/>
    <property type="match status" value="1"/>
</dbReference>
<reference evidence="4 5" key="1">
    <citation type="submission" date="2019-04" db="EMBL/GenBank/DDBJ databases">
        <authorList>
            <person name="Li Y."/>
            <person name="Wang J."/>
        </authorList>
    </citation>
    <scope>NUCLEOTIDE SEQUENCE [LARGE SCALE GENOMIC DNA]</scope>
    <source>
        <strain evidence="4 5">DSM 14668</strain>
    </source>
</reference>
<evidence type="ECO:0000256" key="2">
    <source>
        <dbReference type="ARBA" id="ARBA00022801"/>
    </source>
</evidence>
<dbReference type="AlphaFoldDB" id="A0A4U1JLV5"/>
<dbReference type="InterPro" id="IPR036412">
    <property type="entry name" value="HAD-like_sf"/>
</dbReference>
<dbReference type="EMBL" id="SSMQ01000001">
    <property type="protein sequence ID" value="TKD13110.1"/>
    <property type="molecule type" value="Genomic_DNA"/>
</dbReference>
<dbReference type="NCBIfam" id="TIGR01490">
    <property type="entry name" value="HAD-SF-IB-hyp1"/>
    <property type="match status" value="1"/>
</dbReference>
<dbReference type="GO" id="GO:0016787">
    <property type="term" value="F:hydrolase activity"/>
    <property type="evidence" value="ECO:0007669"/>
    <property type="project" value="UniProtKB-KW"/>
</dbReference>
<evidence type="ECO:0000256" key="3">
    <source>
        <dbReference type="ARBA" id="ARBA00022842"/>
    </source>
</evidence>
<dbReference type="RefSeq" id="WP_136926926.1">
    <property type="nucleotide sequence ID" value="NZ_SSMQ01000001.1"/>
</dbReference>
<keyword evidence="2 4" id="KW-0378">Hydrolase</keyword>
<dbReference type="InterPro" id="IPR006385">
    <property type="entry name" value="HAD_hydro_SerB1"/>
</dbReference>
<dbReference type="Gene3D" id="3.40.50.1000">
    <property type="entry name" value="HAD superfamily/HAD-like"/>
    <property type="match status" value="1"/>
</dbReference>
<name>A0A4U1JLV5_9BACT</name>
<sequence length="219" mass="24342">MAASYFDVDGTLIRTNLVHPTLYYVLNQNTPLHSLAKLGGALVKAPWLAWAETRDRRIFNELLFTSYGGMSEDRLVGLAVETFERVIKPNIYPGARDLVQTSLDKGHDVVLVSGALDFLMRLLAEHLGATDVIANRLEIKDRFATGKLLRPVVAGPEKSRLIRDHAKGRGHDLDECFAYSDSYSDVPMLSIVGHPAAVNPDRKLSLLANAYHWPIIHVD</sequence>
<proteinExistence type="predicted"/>
<dbReference type="Gene3D" id="1.20.1440.100">
    <property type="entry name" value="SG protein - dephosphorylation function"/>
    <property type="match status" value="1"/>
</dbReference>
<dbReference type="GO" id="GO:0046872">
    <property type="term" value="F:metal ion binding"/>
    <property type="evidence" value="ECO:0007669"/>
    <property type="project" value="UniProtKB-KW"/>
</dbReference>
<dbReference type="Proteomes" id="UP000309215">
    <property type="component" value="Unassembled WGS sequence"/>
</dbReference>
<dbReference type="OrthoDB" id="25607at2"/>
<evidence type="ECO:0000256" key="1">
    <source>
        <dbReference type="ARBA" id="ARBA00022723"/>
    </source>
</evidence>